<feature type="compositionally biased region" description="Basic and acidic residues" evidence="1">
    <location>
        <begin position="1"/>
        <end position="30"/>
    </location>
</feature>
<reference evidence="2" key="2">
    <citation type="submission" date="2014-06" db="EMBL/GenBank/DDBJ databases">
        <title>Structure and adaptive landscape of the coffee genome.</title>
        <authorList>
            <person name="Denoeud F."/>
            <person name="Wincker P."/>
            <person name="Lashermes P."/>
        </authorList>
    </citation>
    <scope>NUCLEOTIDE SEQUENCE [LARGE SCALE GENOMIC DNA]</scope>
    <source>
        <strain evidence="2">DH200</strain>
    </source>
</reference>
<reference evidence="2" key="1">
    <citation type="submission" date="2013-11" db="EMBL/GenBank/DDBJ databases">
        <authorList>
            <person name="Genoscope - CEA"/>
        </authorList>
    </citation>
    <scope>NUCLEOTIDE SEQUENCE</scope>
    <source>
        <strain evidence="2">DH200</strain>
    </source>
</reference>
<dbReference type="AlphaFoldDB" id="A0A068TTR1"/>
<dbReference type="EMBL" id="HG739087">
    <property type="protein sequence ID" value="CDO98698.1"/>
    <property type="molecule type" value="Genomic_DNA"/>
</dbReference>
<feature type="compositionally biased region" description="Basic and acidic residues" evidence="1">
    <location>
        <begin position="78"/>
        <end position="88"/>
    </location>
</feature>
<evidence type="ECO:0000313" key="2">
    <source>
        <dbReference type="EMBL" id="CDO98698.1"/>
    </source>
</evidence>
<sequence>MQNNEKLARNEIVEGKEDKRNTKTLKREQQQEEEEEKSKCGQKPRSRRGPWRTNNSSEKKKKEGRKTCPTCRSCNSSLRERERERRAEGVLGRTRVR</sequence>
<feature type="compositionally biased region" description="Basic residues" evidence="1">
    <location>
        <begin position="40"/>
        <end position="50"/>
    </location>
</feature>
<dbReference type="InParanoid" id="A0A068TTR1"/>
<proteinExistence type="predicted"/>
<dbReference type="Gramene" id="CDO98698">
    <property type="protein sequence ID" value="CDO98698"/>
    <property type="gene ID" value="GSCOC_T00025594001"/>
</dbReference>
<protein>
    <submittedName>
        <fullName evidence="2">Uncharacterized protein</fullName>
    </submittedName>
</protein>
<feature type="region of interest" description="Disordered" evidence="1">
    <location>
        <begin position="1"/>
        <end position="97"/>
    </location>
</feature>
<gene>
    <name evidence="2" type="ORF">GSCOC_T00025594001</name>
</gene>
<organism evidence="2 3">
    <name type="scientific">Coffea canephora</name>
    <name type="common">Robusta coffee</name>
    <dbReference type="NCBI Taxonomy" id="49390"/>
    <lineage>
        <taxon>Eukaryota</taxon>
        <taxon>Viridiplantae</taxon>
        <taxon>Streptophyta</taxon>
        <taxon>Embryophyta</taxon>
        <taxon>Tracheophyta</taxon>
        <taxon>Spermatophyta</taxon>
        <taxon>Magnoliopsida</taxon>
        <taxon>eudicotyledons</taxon>
        <taxon>Gunneridae</taxon>
        <taxon>Pentapetalae</taxon>
        <taxon>asterids</taxon>
        <taxon>lamiids</taxon>
        <taxon>Gentianales</taxon>
        <taxon>Rubiaceae</taxon>
        <taxon>Ixoroideae</taxon>
        <taxon>Gardenieae complex</taxon>
        <taxon>Bertiereae - Coffeeae clade</taxon>
        <taxon>Coffeeae</taxon>
        <taxon>Coffea</taxon>
    </lineage>
</organism>
<evidence type="ECO:0000256" key="1">
    <source>
        <dbReference type="SAM" id="MobiDB-lite"/>
    </source>
</evidence>
<keyword evidence="3" id="KW-1185">Reference proteome</keyword>
<evidence type="ECO:0000313" key="3">
    <source>
        <dbReference type="Proteomes" id="UP000295252"/>
    </source>
</evidence>
<dbReference type="Proteomes" id="UP000295252">
    <property type="component" value="Chromosome V"/>
</dbReference>
<accession>A0A068TTR1</accession>
<name>A0A068TTR1_COFCA</name>